<accession>A0AA95S9Y9</accession>
<evidence type="ECO:0000256" key="5">
    <source>
        <dbReference type="ARBA" id="ARBA00023136"/>
    </source>
</evidence>
<feature type="transmembrane region" description="Helical" evidence="6">
    <location>
        <begin position="184"/>
        <end position="206"/>
    </location>
</feature>
<evidence type="ECO:0000256" key="1">
    <source>
        <dbReference type="ARBA" id="ARBA00004651"/>
    </source>
</evidence>
<reference evidence="8" key="1">
    <citation type="submission" date="2023-05" db="EMBL/GenBank/DDBJ databases">
        <title>Comparative genomics of Bacillaceae isolates and their secondary metabolite potential.</title>
        <authorList>
            <person name="Song L."/>
            <person name="Nielsen L.J."/>
            <person name="Mohite O."/>
            <person name="Xu X."/>
            <person name="Weber T."/>
            <person name="Kovacs A.T."/>
        </authorList>
    </citation>
    <scope>NUCLEOTIDE SEQUENCE</scope>
    <source>
        <strain evidence="8">XLM17</strain>
    </source>
</reference>
<dbReference type="PANTHER" id="PTHR30294">
    <property type="entry name" value="MEMBRANE COMPONENT OF ABC TRANSPORTER YHHJ-RELATED"/>
    <property type="match status" value="1"/>
</dbReference>
<feature type="transmembrane region" description="Helical" evidence="6">
    <location>
        <begin position="20"/>
        <end position="39"/>
    </location>
</feature>
<feature type="domain" description="ABC-2 type transporter transmembrane" evidence="7">
    <location>
        <begin position="19"/>
        <end position="365"/>
    </location>
</feature>
<dbReference type="InterPro" id="IPR013525">
    <property type="entry name" value="ABC2_TM"/>
</dbReference>
<dbReference type="GO" id="GO:0140359">
    <property type="term" value="F:ABC-type transporter activity"/>
    <property type="evidence" value="ECO:0007669"/>
    <property type="project" value="InterPro"/>
</dbReference>
<gene>
    <name evidence="8" type="ORF">QNH39_06670</name>
</gene>
<sequence length="372" mass="41357">MNILSIAYYTFIRNIRDVKAMLAFILLPILMILILGKALDSAYTPKKIDPMNVGYFSKDDGLLNNSLNEFFTAKETRTILEVKKVNTFKDGMDQVKSGKLKGLVYLEKGMSNSYENGEHVNINFYSKEKNSYVQPVLESFVRTFNIGNTLIKINGQQVQPNSNPSIIKEVKIVTEGKIPRGIDYYSLTALFQSLLFGAIFGVFAITKDLGNHTNLRMNTAPIQTSKIILGKLAGSTLTLYGISLFIFLISKFVFQANLNGSLWLILLVLFLFSAIAVAFGMILAYISKSTMTSALSIFIIGTILTLVAGGFSRMDGKVIEMLSYLSPNTYAQKALFTNIFEGTFTQSNIFGLVIYTIIVIALTFITGRRRVA</sequence>
<dbReference type="Pfam" id="PF12698">
    <property type="entry name" value="ABC2_membrane_3"/>
    <property type="match status" value="1"/>
</dbReference>
<dbReference type="RefSeq" id="WP_066083777.1">
    <property type="nucleotide sequence ID" value="NZ_CP126114.1"/>
</dbReference>
<evidence type="ECO:0000313" key="9">
    <source>
        <dbReference type="Proteomes" id="UP001178288"/>
    </source>
</evidence>
<comment type="subcellular location">
    <subcellularLocation>
        <location evidence="1">Cell membrane</location>
        <topology evidence="1">Multi-pass membrane protein</topology>
    </subcellularLocation>
</comment>
<evidence type="ECO:0000256" key="2">
    <source>
        <dbReference type="ARBA" id="ARBA00022475"/>
    </source>
</evidence>
<evidence type="ECO:0000256" key="4">
    <source>
        <dbReference type="ARBA" id="ARBA00022989"/>
    </source>
</evidence>
<dbReference type="Proteomes" id="UP001178288">
    <property type="component" value="Chromosome"/>
</dbReference>
<evidence type="ECO:0000259" key="7">
    <source>
        <dbReference type="Pfam" id="PF12698"/>
    </source>
</evidence>
<dbReference type="KEGG" id="nnv:QNH39_06670"/>
<feature type="transmembrane region" description="Helical" evidence="6">
    <location>
        <begin position="262"/>
        <end position="286"/>
    </location>
</feature>
<keyword evidence="2" id="KW-1003">Cell membrane</keyword>
<keyword evidence="3 6" id="KW-0812">Transmembrane</keyword>
<dbReference type="AlphaFoldDB" id="A0AA95S9Y9"/>
<evidence type="ECO:0000256" key="6">
    <source>
        <dbReference type="SAM" id="Phobius"/>
    </source>
</evidence>
<dbReference type="EMBL" id="CP126114">
    <property type="protein sequence ID" value="WHY87525.1"/>
    <property type="molecule type" value="Genomic_DNA"/>
</dbReference>
<evidence type="ECO:0000256" key="3">
    <source>
        <dbReference type="ARBA" id="ARBA00022692"/>
    </source>
</evidence>
<dbReference type="InterPro" id="IPR051449">
    <property type="entry name" value="ABC-2_transporter_component"/>
</dbReference>
<organism evidence="8 9">
    <name type="scientific">Neobacillus novalis</name>
    <dbReference type="NCBI Taxonomy" id="220687"/>
    <lineage>
        <taxon>Bacteria</taxon>
        <taxon>Bacillati</taxon>
        <taxon>Bacillota</taxon>
        <taxon>Bacilli</taxon>
        <taxon>Bacillales</taxon>
        <taxon>Bacillaceae</taxon>
        <taxon>Neobacillus</taxon>
    </lineage>
</organism>
<proteinExistence type="predicted"/>
<evidence type="ECO:0000313" key="8">
    <source>
        <dbReference type="EMBL" id="WHY87525.1"/>
    </source>
</evidence>
<dbReference type="PANTHER" id="PTHR30294:SF48">
    <property type="entry name" value="LINEARMYCIN RESISTANCE PERMEASE PROTEIN LNRM"/>
    <property type="match status" value="1"/>
</dbReference>
<feature type="transmembrane region" description="Helical" evidence="6">
    <location>
        <begin position="349"/>
        <end position="367"/>
    </location>
</feature>
<dbReference type="Gene3D" id="3.40.1710.10">
    <property type="entry name" value="abc type-2 transporter like domain"/>
    <property type="match status" value="1"/>
</dbReference>
<keyword evidence="5 6" id="KW-0472">Membrane</keyword>
<protein>
    <submittedName>
        <fullName evidence="8">ABC transporter permease</fullName>
    </submittedName>
</protein>
<feature type="transmembrane region" description="Helical" evidence="6">
    <location>
        <begin position="293"/>
        <end position="312"/>
    </location>
</feature>
<keyword evidence="4 6" id="KW-1133">Transmembrane helix</keyword>
<keyword evidence="9" id="KW-1185">Reference proteome</keyword>
<dbReference type="GO" id="GO:0005886">
    <property type="term" value="C:plasma membrane"/>
    <property type="evidence" value="ECO:0007669"/>
    <property type="project" value="UniProtKB-SubCell"/>
</dbReference>
<name>A0AA95S9Y9_9BACI</name>
<feature type="transmembrane region" description="Helical" evidence="6">
    <location>
        <begin position="227"/>
        <end position="250"/>
    </location>
</feature>